<feature type="domain" description="SF4 helicase" evidence="14">
    <location>
        <begin position="175"/>
        <end position="439"/>
    </location>
</feature>
<name>A0A5E5BES8_9BURK</name>
<gene>
    <name evidence="15" type="ORF">PSP31121_04014</name>
</gene>
<proteinExistence type="inferred from homology"/>
<dbReference type="RefSeq" id="WP_150810493.1">
    <property type="nucleotide sequence ID" value="NZ_CABPSR010000011.1"/>
</dbReference>
<dbReference type="GO" id="GO:0006269">
    <property type="term" value="P:DNA replication, synthesis of primer"/>
    <property type="evidence" value="ECO:0007669"/>
    <property type="project" value="UniProtKB-UniRule"/>
</dbReference>
<dbReference type="GO" id="GO:0005829">
    <property type="term" value="C:cytosol"/>
    <property type="evidence" value="ECO:0007669"/>
    <property type="project" value="TreeGrafter"/>
</dbReference>
<dbReference type="InterPro" id="IPR036185">
    <property type="entry name" value="DNA_heli_DnaB-like_N_sf"/>
</dbReference>
<dbReference type="GO" id="GO:0005524">
    <property type="term" value="F:ATP binding"/>
    <property type="evidence" value="ECO:0007669"/>
    <property type="project" value="UniProtKB-UniRule"/>
</dbReference>
<evidence type="ECO:0000256" key="3">
    <source>
        <dbReference type="ARBA" id="ARBA00022705"/>
    </source>
</evidence>
<protein>
    <recommendedName>
        <fullName evidence="11 12">Replicative DNA helicase</fullName>
        <ecNumber evidence="11 12">5.6.2.3</ecNumber>
    </recommendedName>
</protein>
<evidence type="ECO:0000256" key="5">
    <source>
        <dbReference type="ARBA" id="ARBA00022801"/>
    </source>
</evidence>
<keyword evidence="2 12" id="KW-0639">Primosome</keyword>
<dbReference type="CDD" id="cd00984">
    <property type="entry name" value="DnaB_C"/>
    <property type="match status" value="1"/>
</dbReference>
<evidence type="ECO:0000256" key="7">
    <source>
        <dbReference type="ARBA" id="ARBA00022840"/>
    </source>
</evidence>
<dbReference type="Proteomes" id="UP000335538">
    <property type="component" value="Unassembled WGS sequence"/>
</dbReference>
<keyword evidence="5 12" id="KW-0378">Hydrolase</keyword>
<evidence type="ECO:0000256" key="12">
    <source>
        <dbReference type="RuleBase" id="RU362085"/>
    </source>
</evidence>
<evidence type="ECO:0000256" key="4">
    <source>
        <dbReference type="ARBA" id="ARBA00022741"/>
    </source>
</evidence>
<reference evidence="15 16" key="1">
    <citation type="submission" date="2019-08" db="EMBL/GenBank/DDBJ databases">
        <authorList>
            <person name="Peeters C."/>
        </authorList>
    </citation>
    <scope>NUCLEOTIDE SEQUENCE [LARGE SCALE GENOMIC DNA]</scope>
    <source>
        <strain evidence="15 16">LMG 31121</strain>
    </source>
</reference>
<comment type="similarity">
    <text evidence="1 12">Belongs to the helicase family. DnaB subfamily.</text>
</comment>
<evidence type="ECO:0000313" key="15">
    <source>
        <dbReference type="EMBL" id="VVE82880.1"/>
    </source>
</evidence>
<evidence type="ECO:0000256" key="6">
    <source>
        <dbReference type="ARBA" id="ARBA00022806"/>
    </source>
</evidence>
<dbReference type="GO" id="GO:0016887">
    <property type="term" value="F:ATP hydrolysis activity"/>
    <property type="evidence" value="ECO:0007669"/>
    <property type="project" value="RHEA"/>
</dbReference>
<dbReference type="InterPro" id="IPR027417">
    <property type="entry name" value="P-loop_NTPase"/>
</dbReference>
<dbReference type="InterPro" id="IPR007692">
    <property type="entry name" value="DNA_helicase_DnaB"/>
</dbReference>
<comment type="function">
    <text evidence="12">The main replicative DNA helicase, it participates in initiation and elongation during chromosome replication. Travels ahead of the DNA replisome, separating dsDNA into templates for DNA synthesis. A processive ATP-dependent 5'-3' DNA helicase it has DNA-dependent ATPase activity.</text>
</comment>
<dbReference type="Gene3D" id="1.10.860.10">
    <property type="entry name" value="DNAb Helicase, Chain A"/>
    <property type="match status" value="1"/>
</dbReference>
<evidence type="ECO:0000259" key="14">
    <source>
        <dbReference type="PROSITE" id="PS51199"/>
    </source>
</evidence>
<dbReference type="SUPFAM" id="SSF52540">
    <property type="entry name" value="P-loop containing nucleoside triphosphate hydrolases"/>
    <property type="match status" value="1"/>
</dbReference>
<dbReference type="NCBIfam" id="TIGR00665">
    <property type="entry name" value="DnaB"/>
    <property type="match status" value="1"/>
</dbReference>
<evidence type="ECO:0000256" key="13">
    <source>
        <dbReference type="SAM" id="MobiDB-lite"/>
    </source>
</evidence>
<keyword evidence="9" id="KW-0413">Isomerase</keyword>
<evidence type="ECO:0000256" key="8">
    <source>
        <dbReference type="ARBA" id="ARBA00023125"/>
    </source>
</evidence>
<dbReference type="InterPro" id="IPR007694">
    <property type="entry name" value="DNA_helicase_DnaB-like_C"/>
</dbReference>
<keyword evidence="7 12" id="KW-0067">ATP-binding</keyword>
<dbReference type="InterPro" id="IPR007693">
    <property type="entry name" value="DNA_helicase_DnaB-like_N"/>
</dbReference>
<dbReference type="GO" id="GO:0043139">
    <property type="term" value="F:5'-3' DNA helicase activity"/>
    <property type="evidence" value="ECO:0007669"/>
    <property type="project" value="UniProtKB-EC"/>
</dbReference>
<evidence type="ECO:0000256" key="11">
    <source>
        <dbReference type="NCBIfam" id="TIGR00665"/>
    </source>
</evidence>
<dbReference type="AlphaFoldDB" id="A0A5E5BES8"/>
<evidence type="ECO:0000256" key="10">
    <source>
        <dbReference type="ARBA" id="ARBA00048954"/>
    </source>
</evidence>
<dbReference type="PROSITE" id="PS51199">
    <property type="entry name" value="SF4_HELICASE"/>
    <property type="match status" value="1"/>
</dbReference>
<keyword evidence="8 12" id="KW-0238">DNA-binding</keyword>
<sequence length="456" mass="50269">MSDHDILRAVPQSIESEQAVIGALLFDNDAIDRIGDLKTEHFYRGDHRAIFAEIVKLIGANRPADVFTVFESLGDRAQDFGGMQYLDKLSSNVPGSANIARYAEIVRDRAMKRGLSSLGSMLQDMAFNPDGASAAELIERAYGQLEAFAACDDQDDMVDIEAAMTEYIELLERQHEGHVVATPTGFVDLDAKLDGGMNGGDLIIVGARPAMGKTAFSMGIGMNVAEDKPVAVFSMEMPRKQLMRRLVSSLGGIPMGILGDPRRMGDEHWPKLTHAMQRAKDLKFHVDDRPARTLAEIRARCRTLKRKHGLGLVIVDYLGLMGGGEGDNRTQQVGANSRGLKVLAKELDVPVIVLAQLNRGLESRPNKRPMMSDLRDSGEIEQDADTVLFLYRDEVYNPDSMDKGLCEVIVAKQRNGETGHIALGYQGMFTRFTDMESGREYGHTPAPKRQARGFNE</sequence>
<keyword evidence="4 12" id="KW-0547">Nucleotide-binding</keyword>
<evidence type="ECO:0000256" key="2">
    <source>
        <dbReference type="ARBA" id="ARBA00022515"/>
    </source>
</evidence>
<dbReference type="GO" id="GO:0003677">
    <property type="term" value="F:DNA binding"/>
    <property type="evidence" value="ECO:0007669"/>
    <property type="project" value="UniProtKB-UniRule"/>
</dbReference>
<organism evidence="15 16">
    <name type="scientific">Pandoraea sputorum</name>
    <dbReference type="NCBI Taxonomy" id="93222"/>
    <lineage>
        <taxon>Bacteria</taxon>
        <taxon>Pseudomonadati</taxon>
        <taxon>Pseudomonadota</taxon>
        <taxon>Betaproteobacteria</taxon>
        <taxon>Burkholderiales</taxon>
        <taxon>Burkholderiaceae</taxon>
        <taxon>Pandoraea</taxon>
    </lineage>
</organism>
<evidence type="ECO:0000256" key="9">
    <source>
        <dbReference type="ARBA" id="ARBA00023235"/>
    </source>
</evidence>
<keyword evidence="3 12" id="KW-0235">DNA replication</keyword>
<feature type="region of interest" description="Disordered" evidence="13">
    <location>
        <begin position="437"/>
        <end position="456"/>
    </location>
</feature>
<accession>A0A5E5BES8</accession>
<evidence type="ECO:0000256" key="1">
    <source>
        <dbReference type="ARBA" id="ARBA00008428"/>
    </source>
</evidence>
<comment type="catalytic activity">
    <reaction evidence="10 12">
        <text>ATP + H2O = ADP + phosphate + H(+)</text>
        <dbReference type="Rhea" id="RHEA:13065"/>
        <dbReference type="ChEBI" id="CHEBI:15377"/>
        <dbReference type="ChEBI" id="CHEBI:15378"/>
        <dbReference type="ChEBI" id="CHEBI:30616"/>
        <dbReference type="ChEBI" id="CHEBI:43474"/>
        <dbReference type="ChEBI" id="CHEBI:456216"/>
        <dbReference type="EC" id="5.6.2.3"/>
    </reaction>
</comment>
<dbReference type="InterPro" id="IPR016136">
    <property type="entry name" value="DNA_helicase_N/primase_C"/>
</dbReference>
<evidence type="ECO:0000313" key="16">
    <source>
        <dbReference type="Proteomes" id="UP000335538"/>
    </source>
</evidence>
<dbReference type="PANTHER" id="PTHR30153:SF2">
    <property type="entry name" value="REPLICATIVE DNA HELICASE"/>
    <property type="match status" value="1"/>
</dbReference>
<keyword evidence="6 12" id="KW-0347">Helicase</keyword>
<dbReference type="SUPFAM" id="SSF48024">
    <property type="entry name" value="N-terminal domain of DnaB helicase"/>
    <property type="match status" value="1"/>
</dbReference>
<dbReference type="PANTHER" id="PTHR30153">
    <property type="entry name" value="REPLICATIVE DNA HELICASE DNAB"/>
    <property type="match status" value="1"/>
</dbReference>
<dbReference type="GO" id="GO:1990077">
    <property type="term" value="C:primosome complex"/>
    <property type="evidence" value="ECO:0007669"/>
    <property type="project" value="UniProtKB-UniRule"/>
</dbReference>
<dbReference type="Pfam" id="PF00772">
    <property type="entry name" value="DnaB"/>
    <property type="match status" value="1"/>
</dbReference>
<dbReference type="EC" id="5.6.2.3" evidence="11 12"/>
<dbReference type="Gene3D" id="3.40.50.300">
    <property type="entry name" value="P-loop containing nucleotide triphosphate hydrolases"/>
    <property type="match status" value="1"/>
</dbReference>
<dbReference type="Pfam" id="PF03796">
    <property type="entry name" value="DnaB_C"/>
    <property type="match status" value="1"/>
</dbReference>
<dbReference type="EMBL" id="CABPSR010000011">
    <property type="protein sequence ID" value="VVE82880.1"/>
    <property type="molecule type" value="Genomic_DNA"/>
</dbReference>